<protein>
    <submittedName>
        <fullName evidence="5">Uncharacterized protein</fullName>
    </submittedName>
</protein>
<dbReference type="STRING" id="1206466.K0KMZ3"/>
<dbReference type="GO" id="GO:0005737">
    <property type="term" value="C:cytoplasm"/>
    <property type="evidence" value="ECO:0007669"/>
    <property type="project" value="UniProtKB-SubCell"/>
</dbReference>
<keyword evidence="6" id="KW-1185">Reference proteome</keyword>
<organism evidence="5 6">
    <name type="scientific">Wickerhamomyces ciferrii (strain ATCC 14091 / BCRC 22168 / CBS 111 / JCM 3599 / NBRC 0793 / NRRL Y-1031 F-60-10)</name>
    <name type="common">Yeast</name>
    <name type="synonym">Pichia ciferrii</name>
    <dbReference type="NCBI Taxonomy" id="1206466"/>
    <lineage>
        <taxon>Eukaryota</taxon>
        <taxon>Fungi</taxon>
        <taxon>Dikarya</taxon>
        <taxon>Ascomycota</taxon>
        <taxon>Saccharomycotina</taxon>
        <taxon>Saccharomycetes</taxon>
        <taxon>Phaffomycetales</taxon>
        <taxon>Wickerhamomycetaceae</taxon>
        <taxon>Wickerhamomyces</taxon>
    </lineage>
</organism>
<dbReference type="FunCoup" id="K0KMZ3">
    <property type="interactions" value="31"/>
</dbReference>
<evidence type="ECO:0000256" key="1">
    <source>
        <dbReference type="ARBA" id="ARBA00004496"/>
    </source>
</evidence>
<evidence type="ECO:0000313" key="6">
    <source>
        <dbReference type="Proteomes" id="UP000009328"/>
    </source>
</evidence>
<dbReference type="FunFam" id="3.90.190.10:FF:000035">
    <property type="entry name" value="Tyrosine phosphatase, putative"/>
    <property type="match status" value="1"/>
</dbReference>
<comment type="subcellular location">
    <subcellularLocation>
        <location evidence="1">Cytoplasm</location>
    </subcellularLocation>
</comment>
<evidence type="ECO:0000256" key="4">
    <source>
        <dbReference type="ARBA" id="ARBA00022801"/>
    </source>
</evidence>
<keyword evidence="3" id="KW-0963">Cytoplasm</keyword>
<evidence type="ECO:0000256" key="3">
    <source>
        <dbReference type="ARBA" id="ARBA00022490"/>
    </source>
</evidence>
<dbReference type="GO" id="GO:0016791">
    <property type="term" value="F:phosphatase activity"/>
    <property type="evidence" value="ECO:0007669"/>
    <property type="project" value="InterPro"/>
</dbReference>
<dbReference type="PRINTS" id="PR01911">
    <property type="entry name" value="PFDSPHPHTASE"/>
</dbReference>
<comment type="similarity">
    <text evidence="2">Belongs to the protein-tyrosine phosphatase family.</text>
</comment>
<accession>K0KMZ3</accession>
<reference evidence="5 6" key="1">
    <citation type="journal article" date="2012" name="Eukaryot. Cell">
        <title>Draft genome sequence of Wickerhamomyces ciferrii NRRL Y-1031 F-60-10.</title>
        <authorList>
            <person name="Schneider J."/>
            <person name="Andrea H."/>
            <person name="Blom J."/>
            <person name="Jaenicke S."/>
            <person name="Ruckert C."/>
            <person name="Schorsch C."/>
            <person name="Szczepanowski R."/>
            <person name="Farwick M."/>
            <person name="Goesmann A."/>
            <person name="Puhler A."/>
            <person name="Schaffer S."/>
            <person name="Tauch A."/>
            <person name="Kohler T."/>
            <person name="Brinkrolf K."/>
        </authorList>
    </citation>
    <scope>NUCLEOTIDE SEQUENCE [LARGE SCALE GENOMIC DNA]</scope>
    <source>
        <strain evidence="6">ATCC 14091 / BCRC 22168 / CBS 111 / JCM 3599 / NBRC 0793 / NRRL Y-1031 F-60-10</strain>
    </source>
</reference>
<dbReference type="EMBL" id="CAIF01000120">
    <property type="protein sequence ID" value="CCH44326.1"/>
    <property type="molecule type" value="Genomic_DNA"/>
</dbReference>
<sequence>MLLPPDNFGLVEEGIYRCSKLDAINFAFLETLQLKSIVLLDNESPVMKNFQNFMTLNKIETIRFENQSINTDINENNQDWMVFNEDVIRKVFKVILNKNNCNLLIVDKTNVIVGLLRKACKWIISSIVSEYRLYSGKNSNYFAETFLELSTLRLKSNISFDSPPPMLRSRSSRNGSLDYNIIERRFSEDIGADFDEDENEENLLSASPQVPKTLLRQAELRKQKIKTDSKKDAINDIVLYDDFNFYLPLQIFKNINPIEIVLPKEYDLPDWFKHQRNLWEEEFQN</sequence>
<comment type="caution">
    <text evidence="5">The sequence shown here is derived from an EMBL/GenBank/DDBJ whole genome shotgun (WGS) entry which is preliminary data.</text>
</comment>
<dbReference type="InParanoid" id="K0KMZ3"/>
<dbReference type="PANTHER" id="PTHR31126:SF70">
    <property type="entry name" value="PROTEIN OCA4"/>
    <property type="match status" value="1"/>
</dbReference>
<dbReference type="InterPro" id="IPR029021">
    <property type="entry name" value="Prot-tyrosine_phosphatase-like"/>
</dbReference>
<dbReference type="SUPFAM" id="SSF52799">
    <property type="entry name" value="(Phosphotyrosine protein) phosphatases II"/>
    <property type="match status" value="1"/>
</dbReference>
<dbReference type="InterPro" id="IPR020428">
    <property type="entry name" value="PFA-DSPs"/>
</dbReference>
<gene>
    <name evidence="5" type="ORF">BN7_3888</name>
</gene>
<name>K0KMZ3_WICCF</name>
<dbReference type="InterPro" id="IPR004861">
    <property type="entry name" value="Siw14-like"/>
</dbReference>
<dbReference type="PANTHER" id="PTHR31126">
    <property type="entry name" value="TYROSINE-PROTEIN PHOSPHATASE"/>
    <property type="match status" value="1"/>
</dbReference>
<dbReference type="HOGENOM" id="CLU_036633_0_0_1"/>
<proteinExistence type="inferred from homology"/>
<dbReference type="Proteomes" id="UP000009328">
    <property type="component" value="Unassembled WGS sequence"/>
</dbReference>
<dbReference type="AlphaFoldDB" id="K0KMZ3"/>
<dbReference type="Gene3D" id="3.90.190.10">
    <property type="entry name" value="Protein tyrosine phosphatase superfamily"/>
    <property type="match status" value="1"/>
</dbReference>
<dbReference type="Pfam" id="PF03162">
    <property type="entry name" value="Y_phosphatase2"/>
    <property type="match status" value="1"/>
</dbReference>
<dbReference type="eggNOG" id="KOG1572">
    <property type="taxonomic scope" value="Eukaryota"/>
</dbReference>
<keyword evidence="4" id="KW-0378">Hydrolase</keyword>
<evidence type="ECO:0000256" key="2">
    <source>
        <dbReference type="ARBA" id="ARBA00009580"/>
    </source>
</evidence>
<evidence type="ECO:0000313" key="5">
    <source>
        <dbReference type="EMBL" id="CCH44326.1"/>
    </source>
</evidence>